<name>Q30QZ3_SULDN</name>
<dbReference type="PANTHER" id="PTHR34596">
    <property type="entry name" value="CHITOPORIN"/>
    <property type="match status" value="1"/>
</dbReference>
<dbReference type="InterPro" id="IPR005318">
    <property type="entry name" value="OM_porin_bac"/>
</dbReference>
<feature type="chain" id="PRO_5004219825" description="Outer membrane porin" evidence="4">
    <location>
        <begin position="22"/>
        <end position="450"/>
    </location>
</feature>
<evidence type="ECO:0000256" key="2">
    <source>
        <dbReference type="ARBA" id="ARBA00022448"/>
    </source>
</evidence>
<reference evidence="5 6" key="1">
    <citation type="journal article" date="2008" name="Appl. Environ. Microbiol.">
        <title>Genome of the epsilonproteobacterial chemolithoautotroph Sulfurimonas denitrificans.</title>
        <authorList>
            <person name="Sievert S.M."/>
            <person name="Scott K.M."/>
            <person name="Klotz M.G."/>
            <person name="Chain P.S.G."/>
            <person name="Hauser L.J."/>
            <person name="Hemp J."/>
            <person name="Huegler M."/>
            <person name="Land M."/>
            <person name="Lapidus A."/>
            <person name="Larimer F.W."/>
            <person name="Lucas S."/>
            <person name="Malfatti S.A."/>
            <person name="Meyer F."/>
            <person name="Paulsen I.T."/>
            <person name="Ren Q."/>
            <person name="Simon J."/>
            <person name="Bailey K."/>
            <person name="Diaz E."/>
            <person name="Fitzpatrick K.A."/>
            <person name="Glover B."/>
            <person name="Gwatney N."/>
            <person name="Korajkic A."/>
            <person name="Long A."/>
            <person name="Mobberley J.M."/>
            <person name="Pantry S.N."/>
            <person name="Pazder G."/>
            <person name="Peterson S."/>
            <person name="Quintanilla J.D."/>
            <person name="Sprinkle R."/>
            <person name="Stephens J."/>
            <person name="Thomas P."/>
            <person name="Vaughn R."/>
            <person name="Weber M.J."/>
            <person name="Wooten L.L."/>
        </authorList>
    </citation>
    <scope>NUCLEOTIDE SEQUENCE [LARGE SCALE GENOMIC DNA]</scope>
    <source>
        <strain evidence="6">ATCC 33889 / DSM 1251</strain>
    </source>
</reference>
<sequence>MKKVIKLSLVAAFSGTLLLNAADIDVGGKKAGTVDFMLKGMYVIDDNKNGWAPSEGAGYLVKLKYETPDNIVDNLKVGVGMYVNGDGGITDWTPNDGGKPAGGLVVDKDGKSKALMGELYVSYKSKYFDAKLGRQTLNTPLTKISASLMPNFYEAYMLGFNPVDGLRLTAGQITKMSMGSRAATDFGLIGEGTTTGGAATKFIQQGGVVEQAEFISMSRVAGLNGNSDGRTVIGATYSGVKNLKADLWAYHSDEIVNDYYAEVGYKILLDEEMAVSLNAQYLMQKDTGSSLAGQKDFNMMGAKIALDTKKWGIYAALNKSGDQKDAASEKGYFNAWGADPAYTSTIFSRNAYRDDVEAYILGGHYVIIKGMKFMVDYANYGKSDTKAANGALVAKDDAYEIDIALNYKYNENWLFRVFNSRRVSEYNGILSGGITERRQNHYRAVVAYTF</sequence>
<dbReference type="KEGG" id="tdn:Suden_1310"/>
<evidence type="ECO:0000313" key="5">
    <source>
        <dbReference type="EMBL" id="ABB44588.1"/>
    </source>
</evidence>
<dbReference type="PANTHER" id="PTHR34596:SF2">
    <property type="entry name" value="CHITOPORIN"/>
    <property type="match status" value="1"/>
</dbReference>
<keyword evidence="2" id="KW-0813">Transport</keyword>
<evidence type="ECO:0008006" key="7">
    <source>
        <dbReference type="Google" id="ProtNLM"/>
    </source>
</evidence>
<keyword evidence="3 4" id="KW-0732">Signal</keyword>
<keyword evidence="6" id="KW-1185">Reference proteome</keyword>
<protein>
    <recommendedName>
        <fullName evidence="7">Outer membrane porin</fullName>
    </recommendedName>
</protein>
<evidence type="ECO:0000256" key="1">
    <source>
        <dbReference type="ARBA" id="ARBA00009075"/>
    </source>
</evidence>
<dbReference type="Pfam" id="PF03573">
    <property type="entry name" value="OprD"/>
    <property type="match status" value="1"/>
</dbReference>
<feature type="signal peptide" evidence="4">
    <location>
        <begin position="1"/>
        <end position="21"/>
    </location>
</feature>
<accession>Q30QZ3</accession>
<proteinExistence type="inferred from homology"/>
<gene>
    <name evidence="5" type="ordered locus">Suden_1310</name>
</gene>
<evidence type="ECO:0000313" key="6">
    <source>
        <dbReference type="Proteomes" id="UP000002714"/>
    </source>
</evidence>
<dbReference type="OrthoDB" id="5332860at2"/>
<dbReference type="GO" id="GO:0015288">
    <property type="term" value="F:porin activity"/>
    <property type="evidence" value="ECO:0007669"/>
    <property type="project" value="TreeGrafter"/>
</dbReference>
<dbReference type="InterPro" id="IPR023614">
    <property type="entry name" value="Porin_dom_sf"/>
</dbReference>
<dbReference type="EMBL" id="CP000153">
    <property type="protein sequence ID" value="ABB44588.1"/>
    <property type="molecule type" value="Genomic_DNA"/>
</dbReference>
<evidence type="ECO:0000256" key="4">
    <source>
        <dbReference type="SAM" id="SignalP"/>
    </source>
</evidence>
<dbReference type="eggNOG" id="COG3203">
    <property type="taxonomic scope" value="Bacteria"/>
</dbReference>
<dbReference type="Gene3D" id="2.40.160.10">
    <property type="entry name" value="Porin"/>
    <property type="match status" value="1"/>
</dbReference>
<comment type="similarity">
    <text evidence="1">Belongs to the outer membrane porin (Opr) (TC 1.B.25) family.</text>
</comment>
<evidence type="ECO:0000256" key="3">
    <source>
        <dbReference type="ARBA" id="ARBA00022729"/>
    </source>
</evidence>
<dbReference type="RefSeq" id="WP_011372940.1">
    <property type="nucleotide sequence ID" value="NC_007575.1"/>
</dbReference>
<dbReference type="HOGENOM" id="CLU_608228_0_0_7"/>
<dbReference type="AlphaFoldDB" id="Q30QZ3"/>
<dbReference type="Proteomes" id="UP000002714">
    <property type="component" value="Chromosome"/>
</dbReference>
<organism evidence="5 6">
    <name type="scientific">Sulfurimonas denitrificans (strain ATCC 33889 / DSM 1251)</name>
    <name type="common">Thiomicrospira denitrificans (strain ATCC 33889 / DSM 1251)</name>
    <dbReference type="NCBI Taxonomy" id="326298"/>
    <lineage>
        <taxon>Bacteria</taxon>
        <taxon>Pseudomonadati</taxon>
        <taxon>Campylobacterota</taxon>
        <taxon>Epsilonproteobacteria</taxon>
        <taxon>Campylobacterales</taxon>
        <taxon>Sulfurimonadaceae</taxon>
        <taxon>Sulfurimonas</taxon>
    </lineage>
</organism>
<dbReference type="GO" id="GO:0016020">
    <property type="term" value="C:membrane"/>
    <property type="evidence" value="ECO:0007669"/>
    <property type="project" value="InterPro"/>
</dbReference>